<evidence type="ECO:0000256" key="1">
    <source>
        <dbReference type="ARBA" id="ARBA00025771"/>
    </source>
</evidence>
<dbReference type="GO" id="GO:0070390">
    <property type="term" value="C:transcription export complex 2"/>
    <property type="evidence" value="ECO:0007669"/>
    <property type="project" value="TreeGrafter"/>
</dbReference>
<evidence type="ECO:0000259" key="4">
    <source>
        <dbReference type="PROSITE" id="PS50250"/>
    </source>
</evidence>
<dbReference type="SMART" id="SM00753">
    <property type="entry name" value="PAM"/>
    <property type="match status" value="1"/>
</dbReference>
<dbReference type="Pfam" id="PF01399">
    <property type="entry name" value="PCI"/>
    <property type="match status" value="1"/>
</dbReference>
<evidence type="ECO:0000256" key="3">
    <source>
        <dbReference type="SAM" id="MobiDB-lite"/>
    </source>
</evidence>
<dbReference type="EMBL" id="LVZM01014035">
    <property type="protein sequence ID" value="OUC43864.1"/>
    <property type="molecule type" value="Genomic_DNA"/>
</dbReference>
<protein>
    <recommendedName>
        <fullName evidence="2">CSN12-like protein</fullName>
    </recommendedName>
</protein>
<dbReference type="GO" id="GO:0003723">
    <property type="term" value="F:RNA binding"/>
    <property type="evidence" value="ECO:0007669"/>
    <property type="project" value="InterPro"/>
</dbReference>
<feature type="domain" description="PCI" evidence="4">
    <location>
        <begin position="228"/>
        <end position="406"/>
    </location>
</feature>
<dbReference type="GO" id="GO:0016973">
    <property type="term" value="P:poly(A)+ mRNA export from nucleus"/>
    <property type="evidence" value="ECO:0007669"/>
    <property type="project" value="TreeGrafter"/>
</dbReference>
<feature type="region of interest" description="Disordered" evidence="3">
    <location>
        <begin position="559"/>
        <end position="583"/>
    </location>
</feature>
<dbReference type="GO" id="GO:0003690">
    <property type="term" value="F:double-stranded DNA binding"/>
    <property type="evidence" value="ECO:0007669"/>
    <property type="project" value="InterPro"/>
</dbReference>
<feature type="compositionally biased region" description="Gly residues" evidence="3">
    <location>
        <begin position="569"/>
        <end position="582"/>
    </location>
</feature>
<reference evidence="5 6" key="1">
    <citation type="submission" date="2015-04" db="EMBL/GenBank/DDBJ databases">
        <title>Draft genome of the roundworm Trichinella nativa.</title>
        <authorList>
            <person name="Mitreva M."/>
        </authorList>
    </citation>
    <scope>NUCLEOTIDE SEQUENCE [LARGE SCALE GENOMIC DNA]</scope>
    <source>
        <strain evidence="5 6">ISS45</strain>
    </source>
</reference>
<evidence type="ECO:0000256" key="2">
    <source>
        <dbReference type="ARBA" id="ARBA00033214"/>
    </source>
</evidence>
<dbReference type="PANTHER" id="PTHR12732:SF0">
    <property type="entry name" value="PCI DOMAIN-CONTAINING PROTEIN 2"/>
    <property type="match status" value="1"/>
</dbReference>
<dbReference type="InterPro" id="IPR036388">
    <property type="entry name" value="WH-like_DNA-bd_sf"/>
</dbReference>
<dbReference type="Proteomes" id="UP000243006">
    <property type="component" value="Unassembled WGS sequence"/>
</dbReference>
<accession>A0A1Y3EFE5</accession>
<organism evidence="5 6">
    <name type="scientific">Trichinella nativa</name>
    <dbReference type="NCBI Taxonomy" id="6335"/>
    <lineage>
        <taxon>Eukaryota</taxon>
        <taxon>Metazoa</taxon>
        <taxon>Ecdysozoa</taxon>
        <taxon>Nematoda</taxon>
        <taxon>Enoplea</taxon>
        <taxon>Dorylaimia</taxon>
        <taxon>Trichinellida</taxon>
        <taxon>Trichinellidae</taxon>
        <taxon>Trichinella</taxon>
    </lineage>
</organism>
<gene>
    <name evidence="5" type="ORF">D917_09462</name>
</gene>
<name>A0A1Y3EFE5_9BILA</name>
<evidence type="ECO:0000313" key="6">
    <source>
        <dbReference type="Proteomes" id="UP000243006"/>
    </source>
</evidence>
<dbReference type="GO" id="GO:0000973">
    <property type="term" value="P:post-transcriptional tethering of RNA polymerase II gene DNA at nuclear periphery"/>
    <property type="evidence" value="ECO:0007669"/>
    <property type="project" value="TreeGrafter"/>
</dbReference>
<dbReference type="PANTHER" id="PTHR12732">
    <property type="entry name" value="UNCHARACTERIZED PROTEASOME COMPONENT REGION PCI-CONTAINING"/>
    <property type="match status" value="1"/>
</dbReference>
<feature type="region of interest" description="Disordered" evidence="3">
    <location>
        <begin position="485"/>
        <end position="528"/>
    </location>
</feature>
<sequence>MDFDSYDFTTIDEFFSSIRQWGAEGTWEYASLMKHHLTLKYPYKFLYNLDPNSLSGQAEKFFLSPFDEIFDMHLKVLLLFWQKKYLCAYYHQKELVEIVNQYVLQAMKDQNWFLPMCFQFCKNLRFLAVYADLRQNSARVPRSSVTPMQSENYHSEDAARAIMECYRSCSSDLRNTSETSKSLGLLNFTNCLFAIHIRTNRMNLLKPLIRAIDHCGSLFDQFSLFDQIVYKYYTGQRALIEWNLEEADRCLSFAFEQCPQHCVAARRMILTYLIPTKMFLGYMPSKKLLEYYDFQPYVELSEAVKEGNLYKLRKTIELQLKFFAKKGIVCCIMKLDSLCHRIIVKRVAAILNTHKIPMETPVAGDEWDTLDLDEIECYLTNLIYDGKVKGYIAHMHQRLVISRDQPFPPLTEATWQNKMLSTAFAVEMEESQALNEERLMQMCSRQIDDRGVFCRTVVSVCPDGCTRQSLEKYHECQRDRQALGQRPFPAQTHGEQFRRRPVSPLATQAASDQEHRRRRVEHHQVGEQQHVVDRLGEYGPEIAQPVHELVALGERVGQRDGQLEQAQSGDGGEGAAHGGLGRLGRPAVDAAQRRHPLDAHRQHHVGGPVVADDQQHHVRRPQVALGDADQRTGIVPTLICINRMQLAKFGRPIRHAGDQIAGAEHCKHQLWSTTVRFQSPIVSFNLLIEHYIDVVSEERKRRLRQEYFITNVKSINDILIYVFACMHTAIYKHTYYGVVFNMIETNDQRLLFRQTVRQIKEIQFHSFHSYIYKFVILTTAIKELKH</sequence>
<evidence type="ECO:0000313" key="5">
    <source>
        <dbReference type="EMBL" id="OUC43864.1"/>
    </source>
</evidence>
<dbReference type="AlphaFoldDB" id="A0A1Y3EFE5"/>
<dbReference type="InterPro" id="IPR045114">
    <property type="entry name" value="Csn12-like"/>
</dbReference>
<comment type="similarity">
    <text evidence="1">Belongs to the CSN12 family.</text>
</comment>
<proteinExistence type="inferred from homology"/>
<dbReference type="InterPro" id="IPR000717">
    <property type="entry name" value="PCI_dom"/>
</dbReference>
<dbReference type="PROSITE" id="PS50250">
    <property type="entry name" value="PCI"/>
    <property type="match status" value="1"/>
</dbReference>
<dbReference type="GO" id="GO:0006368">
    <property type="term" value="P:transcription elongation by RNA polymerase II"/>
    <property type="evidence" value="ECO:0007669"/>
    <property type="project" value="TreeGrafter"/>
</dbReference>
<dbReference type="Gene3D" id="1.10.10.10">
    <property type="entry name" value="Winged helix-like DNA-binding domain superfamily/Winged helix DNA-binding domain"/>
    <property type="match status" value="1"/>
</dbReference>
<comment type="caution">
    <text evidence="5">The sequence shown here is derived from an EMBL/GenBank/DDBJ whole genome shotgun (WGS) entry which is preliminary data.</text>
</comment>